<dbReference type="OrthoDB" id="9791656at2"/>
<evidence type="ECO:0000259" key="10">
    <source>
        <dbReference type="PROSITE" id="PS51462"/>
    </source>
</evidence>
<dbReference type="InterPro" id="IPR049734">
    <property type="entry name" value="NudC-like_C"/>
</dbReference>
<dbReference type="NCBIfam" id="NF001299">
    <property type="entry name" value="PRK00241.1"/>
    <property type="match status" value="1"/>
</dbReference>
<comment type="similarity">
    <text evidence="3">Belongs to the Nudix hydrolase family. NudC subfamily.</text>
</comment>
<dbReference type="PROSITE" id="PS51462">
    <property type="entry name" value="NUDIX"/>
    <property type="match status" value="1"/>
</dbReference>
<dbReference type="GO" id="GO:0046872">
    <property type="term" value="F:metal ion binding"/>
    <property type="evidence" value="ECO:0007669"/>
    <property type="project" value="UniProtKB-KW"/>
</dbReference>
<evidence type="ECO:0000256" key="6">
    <source>
        <dbReference type="ARBA" id="ARBA00022801"/>
    </source>
</evidence>
<evidence type="ECO:0000256" key="7">
    <source>
        <dbReference type="ARBA" id="ARBA00022842"/>
    </source>
</evidence>
<comment type="catalytic activity">
    <reaction evidence="9">
        <text>a 5'-end NAD(+)-phospho-ribonucleoside in mRNA + H2O = a 5'-end phospho-adenosine-phospho-ribonucleoside in mRNA + beta-nicotinamide D-ribonucleotide + 2 H(+)</text>
        <dbReference type="Rhea" id="RHEA:60876"/>
        <dbReference type="Rhea" id="RHEA-COMP:15698"/>
        <dbReference type="Rhea" id="RHEA-COMP:15719"/>
        <dbReference type="ChEBI" id="CHEBI:14649"/>
        <dbReference type="ChEBI" id="CHEBI:15377"/>
        <dbReference type="ChEBI" id="CHEBI:15378"/>
        <dbReference type="ChEBI" id="CHEBI:144029"/>
        <dbReference type="ChEBI" id="CHEBI:144051"/>
    </reaction>
    <physiologicalReaction direction="left-to-right" evidence="9">
        <dbReference type="Rhea" id="RHEA:60877"/>
    </physiologicalReaction>
</comment>
<dbReference type="EMBL" id="CP042239">
    <property type="protein sequence ID" value="QDX27295.1"/>
    <property type="molecule type" value="Genomic_DNA"/>
</dbReference>
<dbReference type="GO" id="GO:0019677">
    <property type="term" value="P:NAD+ catabolic process"/>
    <property type="evidence" value="ECO:0007669"/>
    <property type="project" value="TreeGrafter"/>
</dbReference>
<evidence type="ECO:0000256" key="5">
    <source>
        <dbReference type="ARBA" id="ARBA00022723"/>
    </source>
</evidence>
<evidence type="ECO:0000256" key="3">
    <source>
        <dbReference type="ARBA" id="ARBA00009595"/>
    </source>
</evidence>
<dbReference type="CDD" id="cd03429">
    <property type="entry name" value="NUDIX_NADH_pyrophosphatase_Nudt13"/>
    <property type="match status" value="1"/>
</dbReference>
<dbReference type="KEGG" id="ssua:FPZ54_15645"/>
<keyword evidence="12" id="KW-1185">Reference proteome</keyword>
<protein>
    <recommendedName>
        <fullName evidence="4">NAD(+) diphosphatase</fullName>
        <ecNumber evidence="4">3.6.1.22</ecNumber>
    </recommendedName>
</protein>
<dbReference type="Proteomes" id="UP000318055">
    <property type="component" value="Chromosome"/>
</dbReference>
<dbReference type="EC" id="3.6.1.22" evidence="4"/>
<dbReference type="InterPro" id="IPR015376">
    <property type="entry name" value="Znr_NADH_PPase"/>
</dbReference>
<dbReference type="Pfam" id="PF09297">
    <property type="entry name" value="Zn_ribbon_NUD"/>
    <property type="match status" value="1"/>
</dbReference>
<accession>A0A518RIL4</accession>
<evidence type="ECO:0000313" key="12">
    <source>
        <dbReference type="Proteomes" id="UP000318055"/>
    </source>
</evidence>
<organism evidence="11 12">
    <name type="scientific">Sphingomonas suaedae</name>
    <dbReference type="NCBI Taxonomy" id="2599297"/>
    <lineage>
        <taxon>Bacteria</taxon>
        <taxon>Pseudomonadati</taxon>
        <taxon>Pseudomonadota</taxon>
        <taxon>Alphaproteobacteria</taxon>
        <taxon>Sphingomonadales</taxon>
        <taxon>Sphingomonadaceae</taxon>
        <taxon>Sphingomonas</taxon>
    </lineage>
</organism>
<keyword evidence="7" id="KW-0460">Magnesium</keyword>
<dbReference type="PANTHER" id="PTHR42904">
    <property type="entry name" value="NUDIX HYDROLASE, NUDC SUBFAMILY"/>
    <property type="match status" value="1"/>
</dbReference>
<dbReference type="Gene3D" id="3.90.79.10">
    <property type="entry name" value="Nucleoside Triphosphate Pyrophosphohydrolase"/>
    <property type="match status" value="1"/>
</dbReference>
<evidence type="ECO:0000256" key="4">
    <source>
        <dbReference type="ARBA" id="ARBA00012381"/>
    </source>
</evidence>
<dbReference type="GO" id="GO:0006742">
    <property type="term" value="P:NADP+ catabolic process"/>
    <property type="evidence" value="ECO:0007669"/>
    <property type="project" value="TreeGrafter"/>
</dbReference>
<dbReference type="GO" id="GO:0035529">
    <property type="term" value="F:NADH pyrophosphatase activity"/>
    <property type="evidence" value="ECO:0007669"/>
    <property type="project" value="TreeGrafter"/>
</dbReference>
<name>A0A518RIL4_9SPHN</name>
<feature type="domain" description="Nudix hydrolase" evidence="10">
    <location>
        <begin position="162"/>
        <end position="286"/>
    </location>
</feature>
<keyword evidence="8" id="KW-0520">NAD</keyword>
<gene>
    <name evidence="11" type="primary">nudC</name>
    <name evidence="11" type="ORF">FPZ54_15645</name>
</gene>
<keyword evidence="5" id="KW-0479">Metal-binding</keyword>
<dbReference type="Gene3D" id="3.90.79.20">
    <property type="match status" value="1"/>
</dbReference>
<comment type="cofactor">
    <cofactor evidence="1">
        <name>Mg(2+)</name>
        <dbReference type="ChEBI" id="CHEBI:18420"/>
    </cofactor>
</comment>
<proteinExistence type="inferred from homology"/>
<dbReference type="Pfam" id="PF00293">
    <property type="entry name" value="NUDIX"/>
    <property type="match status" value="1"/>
</dbReference>
<dbReference type="AlphaFoldDB" id="A0A518RIL4"/>
<dbReference type="InterPro" id="IPR000086">
    <property type="entry name" value="NUDIX_hydrolase_dom"/>
</dbReference>
<reference evidence="11 12" key="1">
    <citation type="submission" date="2019-07" db="EMBL/GenBank/DDBJ databases">
        <title>Sphingomonas alkalisoli sp. nov., isolated from rhizosphere soil of Suaedae salsa.</title>
        <authorList>
            <person name="Zhang H."/>
            <person name="Xu L."/>
            <person name="Zhang J.-X."/>
            <person name="Sun J.-Q."/>
        </authorList>
    </citation>
    <scope>NUCLEOTIDE SEQUENCE [LARGE SCALE GENOMIC DNA]</scope>
    <source>
        <strain evidence="11 12">XS-10</strain>
    </source>
</reference>
<evidence type="ECO:0000256" key="1">
    <source>
        <dbReference type="ARBA" id="ARBA00001946"/>
    </source>
</evidence>
<evidence type="ECO:0000313" key="11">
    <source>
        <dbReference type="EMBL" id="QDX27295.1"/>
    </source>
</evidence>
<dbReference type="GO" id="GO:0005829">
    <property type="term" value="C:cytosol"/>
    <property type="evidence" value="ECO:0007669"/>
    <property type="project" value="TreeGrafter"/>
</dbReference>
<keyword evidence="6 11" id="KW-0378">Hydrolase</keyword>
<dbReference type="InterPro" id="IPR015797">
    <property type="entry name" value="NUDIX_hydrolase-like_dom_sf"/>
</dbReference>
<dbReference type="PANTHER" id="PTHR42904:SF6">
    <property type="entry name" value="NAD-CAPPED RNA HYDROLASE NUDT12"/>
    <property type="match status" value="1"/>
</dbReference>
<dbReference type="InterPro" id="IPR050241">
    <property type="entry name" value="NAD-cap_RNA_hydrolase_NudC"/>
</dbReference>
<comment type="cofactor">
    <cofactor evidence="2">
        <name>Zn(2+)</name>
        <dbReference type="ChEBI" id="CHEBI:29105"/>
    </cofactor>
</comment>
<evidence type="ECO:0000256" key="9">
    <source>
        <dbReference type="ARBA" id="ARBA00023679"/>
    </source>
</evidence>
<sequence length="303" mass="32955">MDLNSASLKQALPVGFTGAALDRADRERNDPEALAAALGDWRARLLRLNGLDPELDDEGRLVWGSLADLPDGSQPLYLGYIGGKPHFVPLRMGERHGAVRSPALFAMLGLMPHDQAGLYACARSLVDWHQRHGFCAACGSATELFRAGWARRCPNCAAEHFPRTDPVVIMLAEHDGRALLGRQAAWPAGRYSALAGFVEVGESIEEAVARETLEEAGIKVRDVRYIASQPWPFPSSLMIACVATADDDRITLDTHELEDAIWVTRDEVQAALAGDADVRFVAPPRYAIAWSLLTAWVGSDGCD</sequence>
<dbReference type="GO" id="GO:0110153">
    <property type="term" value="F:RNA NAD-cap (NMN-forming) hydrolase activity"/>
    <property type="evidence" value="ECO:0007669"/>
    <property type="project" value="RHEA"/>
</dbReference>
<dbReference type="SUPFAM" id="SSF55811">
    <property type="entry name" value="Nudix"/>
    <property type="match status" value="1"/>
</dbReference>
<dbReference type="PROSITE" id="PS00893">
    <property type="entry name" value="NUDIX_BOX"/>
    <property type="match status" value="1"/>
</dbReference>
<evidence type="ECO:0000256" key="8">
    <source>
        <dbReference type="ARBA" id="ARBA00023027"/>
    </source>
</evidence>
<dbReference type="RefSeq" id="WP_145848718.1">
    <property type="nucleotide sequence ID" value="NZ_CP042239.1"/>
</dbReference>
<dbReference type="InterPro" id="IPR020084">
    <property type="entry name" value="NUDIX_hydrolase_CS"/>
</dbReference>
<evidence type="ECO:0000256" key="2">
    <source>
        <dbReference type="ARBA" id="ARBA00001947"/>
    </source>
</evidence>